<evidence type="ECO:0000256" key="4">
    <source>
        <dbReference type="ARBA" id="ARBA00022777"/>
    </source>
</evidence>
<dbReference type="KEGG" id="ndk:I601_2690"/>
<dbReference type="AlphaFoldDB" id="A0A1A9GLY9"/>
<sequence length="407" mass="42821">MSPVLGIDAGSTGVTAVVVDVDGSIRSHARRDLAQHHPEPGCVEHAPEEIWQATLEAVRQVLARTDAAGLTGIGITDQRDTLLLWDRETLGAPRRAIGGQDRRTTQVCARLRAEGHEARVRALTGLPLDPRFAATRLTWLAEHEPRTWGLVEADRYAVGSAGSYLVARMTRGVEHVTDVSNASRTLLLDLTTGDWSDELCALFGVPRDALPEIVPSWGEVATTDPRSFLGLSLPVTGLAGHGPAALVGRACFDAGDTQCTYAAASTIVTHTGAEPVRSDGGLLTTAAWRSPAGRDAFALEGTAPAADGESVEAVASGVGDVLAALPVLTSVRVDGPASADDLLCQLQADRTGRPVERAARDHAGAGPRGAAYLAGLGTGLWPSTDALRDLWPLDRRFTPRESAQISL</sequence>
<evidence type="ECO:0000256" key="3">
    <source>
        <dbReference type="ARBA" id="ARBA00022741"/>
    </source>
</evidence>
<dbReference type="Pfam" id="PF00370">
    <property type="entry name" value="FGGY_N"/>
    <property type="match status" value="1"/>
</dbReference>
<evidence type="ECO:0000256" key="2">
    <source>
        <dbReference type="ARBA" id="ARBA00022679"/>
    </source>
</evidence>
<feature type="domain" description="Carbohydrate kinase FGGY C-terminal" evidence="7">
    <location>
        <begin position="314"/>
        <end position="375"/>
    </location>
</feature>
<dbReference type="GO" id="GO:0019563">
    <property type="term" value="P:glycerol catabolic process"/>
    <property type="evidence" value="ECO:0007669"/>
    <property type="project" value="TreeGrafter"/>
</dbReference>
<evidence type="ECO:0000259" key="6">
    <source>
        <dbReference type="Pfam" id="PF00370"/>
    </source>
</evidence>
<dbReference type="Gene3D" id="3.30.420.40">
    <property type="match status" value="3"/>
</dbReference>
<evidence type="ECO:0000256" key="5">
    <source>
        <dbReference type="ARBA" id="ARBA00022840"/>
    </source>
</evidence>
<reference evidence="8 9" key="1">
    <citation type="submission" date="2016-03" db="EMBL/GenBank/DDBJ databases">
        <title>Complete genome sequence of a soil Actinobacterium, Nocardioides dokdonensis FR1436.</title>
        <authorList>
            <person name="Kwon S.-K."/>
            <person name="Kim K."/>
            <person name="Kim J.F."/>
        </authorList>
    </citation>
    <scope>NUCLEOTIDE SEQUENCE [LARGE SCALE GENOMIC DNA]</scope>
    <source>
        <strain evidence="8 9">FR1436</strain>
    </source>
</reference>
<dbReference type="InterPro" id="IPR043129">
    <property type="entry name" value="ATPase_NBD"/>
</dbReference>
<dbReference type="GO" id="GO:0005829">
    <property type="term" value="C:cytosol"/>
    <property type="evidence" value="ECO:0007669"/>
    <property type="project" value="TreeGrafter"/>
</dbReference>
<dbReference type="SUPFAM" id="SSF53067">
    <property type="entry name" value="Actin-like ATPase domain"/>
    <property type="match status" value="2"/>
</dbReference>
<dbReference type="GO" id="GO:0005524">
    <property type="term" value="F:ATP binding"/>
    <property type="evidence" value="ECO:0007669"/>
    <property type="project" value="UniProtKB-KW"/>
</dbReference>
<dbReference type="GO" id="GO:0004370">
    <property type="term" value="F:glycerol kinase activity"/>
    <property type="evidence" value="ECO:0007669"/>
    <property type="project" value="UniProtKB-EC"/>
</dbReference>
<organism evidence="8 9">
    <name type="scientific">Nocardioides dokdonensis FR1436</name>
    <dbReference type="NCBI Taxonomy" id="1300347"/>
    <lineage>
        <taxon>Bacteria</taxon>
        <taxon>Bacillati</taxon>
        <taxon>Actinomycetota</taxon>
        <taxon>Actinomycetes</taxon>
        <taxon>Propionibacteriales</taxon>
        <taxon>Nocardioidaceae</taxon>
        <taxon>Nocardioides</taxon>
    </lineage>
</organism>
<accession>A0A1A9GLY9</accession>
<feature type="domain" description="Carbohydrate kinase FGGY N-terminal" evidence="6">
    <location>
        <begin position="4"/>
        <end position="248"/>
    </location>
</feature>
<evidence type="ECO:0000313" key="9">
    <source>
        <dbReference type="Proteomes" id="UP000077868"/>
    </source>
</evidence>
<keyword evidence="2 8" id="KW-0808">Transferase</keyword>
<keyword evidence="5" id="KW-0067">ATP-binding</keyword>
<keyword evidence="9" id="KW-1185">Reference proteome</keyword>
<gene>
    <name evidence="8" type="primary">glpK_2</name>
    <name evidence="8" type="ORF">I601_2690</name>
</gene>
<dbReference type="InterPro" id="IPR018484">
    <property type="entry name" value="FGGY_N"/>
</dbReference>
<protein>
    <submittedName>
        <fullName evidence="8">Glycerol kinase</fullName>
        <ecNumber evidence="8">2.7.1.30</ecNumber>
    </submittedName>
</protein>
<dbReference type="OrthoDB" id="9805576at2"/>
<comment type="similarity">
    <text evidence="1">Belongs to the FGGY kinase family.</text>
</comment>
<dbReference type="STRING" id="1300347.I601_2690"/>
<dbReference type="EC" id="2.7.1.30" evidence="8"/>
<proteinExistence type="inferred from homology"/>
<keyword evidence="3" id="KW-0547">Nucleotide-binding</keyword>
<dbReference type="Pfam" id="PF02782">
    <property type="entry name" value="FGGY_C"/>
    <property type="match status" value="1"/>
</dbReference>
<evidence type="ECO:0000259" key="7">
    <source>
        <dbReference type="Pfam" id="PF02782"/>
    </source>
</evidence>
<evidence type="ECO:0000256" key="1">
    <source>
        <dbReference type="ARBA" id="ARBA00009156"/>
    </source>
</evidence>
<dbReference type="PANTHER" id="PTHR10196">
    <property type="entry name" value="SUGAR KINASE"/>
    <property type="match status" value="1"/>
</dbReference>
<dbReference type="PATRIC" id="fig|1300347.3.peg.2684"/>
<keyword evidence="4 8" id="KW-0418">Kinase</keyword>
<dbReference type="Proteomes" id="UP000077868">
    <property type="component" value="Chromosome"/>
</dbReference>
<dbReference type="RefSeq" id="WP_068110539.1">
    <property type="nucleotide sequence ID" value="NZ_CP015079.1"/>
</dbReference>
<name>A0A1A9GLY9_9ACTN</name>
<dbReference type="InterPro" id="IPR018485">
    <property type="entry name" value="FGGY_C"/>
</dbReference>
<evidence type="ECO:0000313" key="8">
    <source>
        <dbReference type="EMBL" id="ANH39106.1"/>
    </source>
</evidence>
<dbReference type="PANTHER" id="PTHR10196:SF69">
    <property type="entry name" value="GLYCEROL KINASE"/>
    <property type="match status" value="1"/>
</dbReference>
<dbReference type="EMBL" id="CP015079">
    <property type="protein sequence ID" value="ANH39106.1"/>
    <property type="molecule type" value="Genomic_DNA"/>
</dbReference>